<dbReference type="Gene3D" id="1.20.120.310">
    <property type="entry name" value="ERV/ALR sulfhydryl oxidase domain"/>
    <property type="match status" value="1"/>
</dbReference>
<evidence type="ECO:0000259" key="7">
    <source>
        <dbReference type="PROSITE" id="PS51324"/>
    </source>
</evidence>
<protein>
    <recommendedName>
        <fullName evidence="2">thiol oxidase</fullName>
        <ecNumber evidence="2">1.8.3.2</ecNumber>
    </recommendedName>
</protein>
<dbReference type="GO" id="GO:0016971">
    <property type="term" value="F:flavin-dependent sulfhydryl oxidase activity"/>
    <property type="evidence" value="ECO:0007669"/>
    <property type="project" value="InterPro"/>
</dbReference>
<sequence>MTKAWGPLGWATLHSVAAMYSDSPTDLEKALVTRWIESFQRTITCEMCRSHFATLLKEYYSTYPDWNASRTNLVHFVLRAHNTVNANIGKPVYGAEDCLRLLKENIPPEKAATIRQSYIVYVRKEWSRDMTMTGISAVKYIKDLITVEQDYWSKKGFSWDDIQITQNIGPLSSAKKTPQIRAPINIPPFSLKLPTVRFSFLSR</sequence>
<comment type="cofactor">
    <cofactor evidence="1">
        <name>FAD</name>
        <dbReference type="ChEBI" id="CHEBI:57692"/>
    </cofactor>
</comment>
<dbReference type="InterPro" id="IPR017905">
    <property type="entry name" value="ERV/ALR_sulphydryl_oxidase"/>
</dbReference>
<dbReference type="InterPro" id="IPR039799">
    <property type="entry name" value="ALR/ERV"/>
</dbReference>
<dbReference type="InterPro" id="IPR036774">
    <property type="entry name" value="ERV/ALR_sulphydryl_oxid_sf"/>
</dbReference>
<keyword evidence="4" id="KW-0274">FAD</keyword>
<dbReference type="GO" id="GO:0050660">
    <property type="term" value="F:flavin adenine dinucleotide binding"/>
    <property type="evidence" value="ECO:0007669"/>
    <property type="project" value="TreeGrafter"/>
</dbReference>
<organism evidence="8">
    <name type="scientific">viral metagenome</name>
    <dbReference type="NCBI Taxonomy" id="1070528"/>
    <lineage>
        <taxon>unclassified sequences</taxon>
        <taxon>metagenomes</taxon>
        <taxon>organismal metagenomes</taxon>
    </lineage>
</organism>
<dbReference type="PANTHER" id="PTHR12645">
    <property type="entry name" value="ALR/ERV"/>
    <property type="match status" value="1"/>
</dbReference>
<dbReference type="PANTHER" id="PTHR12645:SF0">
    <property type="entry name" value="FAD-LINKED SULFHYDRYL OXIDASE ALR"/>
    <property type="match status" value="1"/>
</dbReference>
<dbReference type="SUPFAM" id="SSF69000">
    <property type="entry name" value="FAD-dependent thiol oxidase"/>
    <property type="match status" value="1"/>
</dbReference>
<dbReference type="EC" id="1.8.3.2" evidence="2"/>
<feature type="domain" description="ERV/ALR sulfhydryl oxidase" evidence="7">
    <location>
        <begin position="1"/>
        <end position="106"/>
    </location>
</feature>
<evidence type="ECO:0000313" key="8">
    <source>
        <dbReference type="EMBL" id="QHT88267.1"/>
    </source>
</evidence>
<dbReference type="EMBL" id="MN740114">
    <property type="protein sequence ID" value="QHT88267.1"/>
    <property type="molecule type" value="Genomic_DNA"/>
</dbReference>
<evidence type="ECO:0000256" key="6">
    <source>
        <dbReference type="ARBA" id="ARBA00023157"/>
    </source>
</evidence>
<dbReference type="GO" id="GO:0005739">
    <property type="term" value="C:mitochondrion"/>
    <property type="evidence" value="ECO:0007669"/>
    <property type="project" value="TreeGrafter"/>
</dbReference>
<name>A0A6C0I7C7_9ZZZZ</name>
<keyword evidence="6" id="KW-1015">Disulfide bond</keyword>
<keyword evidence="5" id="KW-0560">Oxidoreductase</keyword>
<dbReference type="AlphaFoldDB" id="A0A6C0I7C7"/>
<evidence type="ECO:0000256" key="1">
    <source>
        <dbReference type="ARBA" id="ARBA00001974"/>
    </source>
</evidence>
<evidence type="ECO:0000256" key="2">
    <source>
        <dbReference type="ARBA" id="ARBA00012512"/>
    </source>
</evidence>
<proteinExistence type="predicted"/>
<dbReference type="PROSITE" id="PS51324">
    <property type="entry name" value="ERV_ALR"/>
    <property type="match status" value="1"/>
</dbReference>
<evidence type="ECO:0000256" key="3">
    <source>
        <dbReference type="ARBA" id="ARBA00022630"/>
    </source>
</evidence>
<dbReference type="Pfam" id="PF04777">
    <property type="entry name" value="Evr1_Alr"/>
    <property type="match status" value="1"/>
</dbReference>
<reference evidence="8" key="1">
    <citation type="journal article" date="2020" name="Nature">
        <title>Giant virus diversity and host interactions through global metagenomics.</title>
        <authorList>
            <person name="Schulz F."/>
            <person name="Roux S."/>
            <person name="Paez-Espino D."/>
            <person name="Jungbluth S."/>
            <person name="Walsh D.A."/>
            <person name="Denef V.J."/>
            <person name="McMahon K.D."/>
            <person name="Konstantinidis K.T."/>
            <person name="Eloe-Fadrosh E.A."/>
            <person name="Kyrpides N.C."/>
            <person name="Woyke T."/>
        </authorList>
    </citation>
    <scope>NUCLEOTIDE SEQUENCE</scope>
    <source>
        <strain evidence="8">GVMAG-M-3300023184-50</strain>
    </source>
</reference>
<keyword evidence="3" id="KW-0285">Flavoprotein</keyword>
<evidence type="ECO:0000256" key="4">
    <source>
        <dbReference type="ARBA" id="ARBA00022827"/>
    </source>
</evidence>
<accession>A0A6C0I7C7</accession>
<evidence type="ECO:0000256" key="5">
    <source>
        <dbReference type="ARBA" id="ARBA00023002"/>
    </source>
</evidence>